<dbReference type="Proteomes" id="UP001470230">
    <property type="component" value="Unassembled WGS sequence"/>
</dbReference>
<name>A0ABR2L296_9EUKA</name>
<reference evidence="1 2" key="1">
    <citation type="submission" date="2024-04" db="EMBL/GenBank/DDBJ databases">
        <title>Tritrichomonas musculus Genome.</title>
        <authorList>
            <person name="Alves-Ferreira E."/>
            <person name="Grigg M."/>
            <person name="Lorenzi H."/>
            <person name="Galac M."/>
        </authorList>
    </citation>
    <scope>NUCLEOTIDE SEQUENCE [LARGE SCALE GENOMIC DNA]</scope>
    <source>
        <strain evidence="1 2">EAF2021</strain>
    </source>
</reference>
<proteinExistence type="predicted"/>
<organism evidence="1 2">
    <name type="scientific">Tritrichomonas musculus</name>
    <dbReference type="NCBI Taxonomy" id="1915356"/>
    <lineage>
        <taxon>Eukaryota</taxon>
        <taxon>Metamonada</taxon>
        <taxon>Parabasalia</taxon>
        <taxon>Tritrichomonadida</taxon>
        <taxon>Tritrichomonadidae</taxon>
        <taxon>Tritrichomonas</taxon>
    </lineage>
</organism>
<comment type="caution">
    <text evidence="1">The sequence shown here is derived from an EMBL/GenBank/DDBJ whole genome shotgun (WGS) entry which is preliminary data.</text>
</comment>
<accession>A0ABR2L296</accession>
<evidence type="ECO:0000313" key="2">
    <source>
        <dbReference type="Proteomes" id="UP001470230"/>
    </source>
</evidence>
<sequence length="156" mass="18102">MRQMIKHYNTDLTHLTCQCGEAILLSSMLEVKLPCSHLIYLGASFPEIEVQNLDMNNSTKGELVIEYNYVESNNVELNNDYSAKIRKYAYKIIKRYSYCQEKEKIAAFVDEKLVFDEDPTKFVLGYPIKVFDVIDQGILLFKKEKQATNDTIIEKV</sequence>
<protein>
    <recommendedName>
        <fullName evidence="3">SWIM-type domain-containing protein</fullName>
    </recommendedName>
</protein>
<evidence type="ECO:0000313" key="1">
    <source>
        <dbReference type="EMBL" id="KAK8897476.1"/>
    </source>
</evidence>
<evidence type="ECO:0008006" key="3">
    <source>
        <dbReference type="Google" id="ProtNLM"/>
    </source>
</evidence>
<gene>
    <name evidence="1" type="ORF">M9Y10_015429</name>
</gene>
<keyword evidence="2" id="KW-1185">Reference proteome</keyword>
<dbReference type="EMBL" id="JAPFFF010000002">
    <property type="protein sequence ID" value="KAK8897476.1"/>
    <property type="molecule type" value="Genomic_DNA"/>
</dbReference>